<name>A0A0C9ZS75_9AGAM</name>
<proteinExistence type="predicted"/>
<dbReference type="EMBL" id="KN833737">
    <property type="protein sequence ID" value="KIK22608.1"/>
    <property type="molecule type" value="Genomic_DNA"/>
</dbReference>
<protein>
    <submittedName>
        <fullName evidence="1">Uncharacterized protein</fullName>
    </submittedName>
</protein>
<gene>
    <name evidence="1" type="ORF">PISMIDRAFT_680010</name>
</gene>
<dbReference type="AlphaFoldDB" id="A0A0C9ZS75"/>
<reference evidence="2" key="2">
    <citation type="submission" date="2015-01" db="EMBL/GenBank/DDBJ databases">
        <title>Evolutionary Origins and Diversification of the Mycorrhizal Mutualists.</title>
        <authorList>
            <consortium name="DOE Joint Genome Institute"/>
            <consortium name="Mycorrhizal Genomics Consortium"/>
            <person name="Kohler A."/>
            <person name="Kuo A."/>
            <person name="Nagy L.G."/>
            <person name="Floudas D."/>
            <person name="Copeland A."/>
            <person name="Barry K.W."/>
            <person name="Cichocki N."/>
            <person name="Veneault-Fourrey C."/>
            <person name="LaButti K."/>
            <person name="Lindquist E.A."/>
            <person name="Lipzen A."/>
            <person name="Lundell T."/>
            <person name="Morin E."/>
            <person name="Murat C."/>
            <person name="Riley R."/>
            <person name="Ohm R."/>
            <person name="Sun H."/>
            <person name="Tunlid A."/>
            <person name="Henrissat B."/>
            <person name="Grigoriev I.V."/>
            <person name="Hibbett D.S."/>
            <person name="Martin F."/>
        </authorList>
    </citation>
    <scope>NUCLEOTIDE SEQUENCE [LARGE SCALE GENOMIC DNA]</scope>
    <source>
        <strain evidence="2">441</strain>
    </source>
</reference>
<dbReference type="HOGENOM" id="CLU_2741008_0_0_1"/>
<accession>A0A0C9ZS75</accession>
<evidence type="ECO:0000313" key="2">
    <source>
        <dbReference type="Proteomes" id="UP000054018"/>
    </source>
</evidence>
<dbReference type="Proteomes" id="UP000054018">
    <property type="component" value="Unassembled WGS sequence"/>
</dbReference>
<reference evidence="1 2" key="1">
    <citation type="submission" date="2014-04" db="EMBL/GenBank/DDBJ databases">
        <authorList>
            <consortium name="DOE Joint Genome Institute"/>
            <person name="Kuo A."/>
            <person name="Kohler A."/>
            <person name="Costa M.D."/>
            <person name="Nagy L.G."/>
            <person name="Floudas D."/>
            <person name="Copeland A."/>
            <person name="Barry K.W."/>
            <person name="Cichocki N."/>
            <person name="Veneault-Fourrey C."/>
            <person name="LaButti K."/>
            <person name="Lindquist E.A."/>
            <person name="Lipzen A."/>
            <person name="Lundell T."/>
            <person name="Morin E."/>
            <person name="Murat C."/>
            <person name="Sun H."/>
            <person name="Tunlid A."/>
            <person name="Henrissat B."/>
            <person name="Grigoriev I.V."/>
            <person name="Hibbett D.S."/>
            <person name="Martin F."/>
            <person name="Nordberg H.P."/>
            <person name="Cantor M.N."/>
            <person name="Hua S.X."/>
        </authorList>
    </citation>
    <scope>NUCLEOTIDE SEQUENCE [LARGE SCALE GENOMIC DNA]</scope>
    <source>
        <strain evidence="1 2">441</strain>
    </source>
</reference>
<keyword evidence="2" id="KW-1185">Reference proteome</keyword>
<evidence type="ECO:0000313" key="1">
    <source>
        <dbReference type="EMBL" id="KIK22608.1"/>
    </source>
</evidence>
<organism evidence="1 2">
    <name type="scientific">Pisolithus microcarpus 441</name>
    <dbReference type="NCBI Taxonomy" id="765257"/>
    <lineage>
        <taxon>Eukaryota</taxon>
        <taxon>Fungi</taxon>
        <taxon>Dikarya</taxon>
        <taxon>Basidiomycota</taxon>
        <taxon>Agaricomycotina</taxon>
        <taxon>Agaricomycetes</taxon>
        <taxon>Agaricomycetidae</taxon>
        <taxon>Boletales</taxon>
        <taxon>Sclerodermatineae</taxon>
        <taxon>Pisolithaceae</taxon>
        <taxon>Pisolithus</taxon>
    </lineage>
</organism>
<sequence>MCPVQQHTLYTKSERAERYARPNYRVARVASSSAADFLPRRMGVLQFLSHVVSPGSLLKFGSLVLEPWTTA</sequence>